<organism evidence="3 4">
    <name type="scientific">Cyprinus carpio</name>
    <name type="common">Common carp</name>
    <dbReference type="NCBI Taxonomy" id="7962"/>
    <lineage>
        <taxon>Eukaryota</taxon>
        <taxon>Metazoa</taxon>
        <taxon>Chordata</taxon>
        <taxon>Craniata</taxon>
        <taxon>Vertebrata</taxon>
        <taxon>Euteleostomi</taxon>
        <taxon>Actinopterygii</taxon>
        <taxon>Neopterygii</taxon>
        <taxon>Teleostei</taxon>
        <taxon>Ostariophysi</taxon>
        <taxon>Cypriniformes</taxon>
        <taxon>Cyprinidae</taxon>
        <taxon>Cyprininae</taxon>
        <taxon>Cyprinus</taxon>
    </lineage>
</organism>
<accession>A0A8C2BH22</accession>
<reference evidence="3" key="1">
    <citation type="submission" date="2025-08" db="UniProtKB">
        <authorList>
            <consortium name="Ensembl"/>
        </authorList>
    </citation>
    <scope>IDENTIFICATION</scope>
</reference>
<dbReference type="PANTHER" id="PTHR10779">
    <property type="entry name" value="DYNEIN LIGHT CHAIN ROADBLOCK"/>
    <property type="match status" value="1"/>
</dbReference>
<sequence>MNEAEKTIKRIQAQKGVEGVIVVNAEGIPIESNLDHQRTLHYTYNFQQLLARTQRVMKDLDPQNEATLLDVQTEKNNILISTGKEKYTYVMLVFIRLEQAQDSSDIAVKIRG</sequence>
<protein>
    <recommendedName>
        <fullName evidence="2">Roadblock/LAMTOR2 domain-containing protein</fullName>
    </recommendedName>
</protein>
<evidence type="ECO:0000313" key="3">
    <source>
        <dbReference type="Ensembl" id="ENSCCRP00015119966.1"/>
    </source>
</evidence>
<comment type="similarity">
    <text evidence="1">Belongs to the GAMAD family.</text>
</comment>
<name>A0A8C2BH22_CYPCA</name>
<evidence type="ECO:0000313" key="4">
    <source>
        <dbReference type="Proteomes" id="UP000694700"/>
    </source>
</evidence>
<dbReference type="Ensembl" id="ENSCCRT00015123774.1">
    <property type="protein sequence ID" value="ENSCCRP00015119966.1"/>
    <property type="gene ID" value="ENSCCRG00015047226.1"/>
</dbReference>
<dbReference type="InterPro" id="IPR004942">
    <property type="entry name" value="Roadblock/LAMTOR2_dom"/>
</dbReference>
<dbReference type="Gene3D" id="3.30.450.30">
    <property type="entry name" value="Dynein light chain 2a, cytoplasmic"/>
    <property type="match status" value="1"/>
</dbReference>
<feature type="domain" description="Roadblock/LAMTOR2" evidence="2">
    <location>
        <begin position="4"/>
        <end position="93"/>
    </location>
</feature>
<proteinExistence type="inferred from homology"/>
<dbReference type="SUPFAM" id="SSF103196">
    <property type="entry name" value="Roadblock/LC7 domain"/>
    <property type="match status" value="1"/>
</dbReference>
<dbReference type="Pfam" id="PF03259">
    <property type="entry name" value="Robl_LC7"/>
    <property type="match status" value="1"/>
</dbReference>
<dbReference type="AlphaFoldDB" id="A0A8C2BH22"/>
<evidence type="ECO:0000256" key="1">
    <source>
        <dbReference type="ARBA" id="ARBA00007191"/>
    </source>
</evidence>
<dbReference type="SMART" id="SM00960">
    <property type="entry name" value="Robl_LC7"/>
    <property type="match status" value="1"/>
</dbReference>
<dbReference type="Proteomes" id="UP000694700">
    <property type="component" value="Unplaced"/>
</dbReference>
<evidence type="ECO:0000259" key="2">
    <source>
        <dbReference type="SMART" id="SM00960"/>
    </source>
</evidence>